<gene>
    <name evidence="13" type="ORF">NDU88_003122</name>
</gene>
<dbReference type="PANTHER" id="PTHR21860">
    <property type="entry name" value="TRANSCRIPTION INITIATION FACTOR IIIC TFIIIC , POLYPEPTIDE 6-RELATED"/>
    <property type="match status" value="1"/>
</dbReference>
<keyword evidence="2" id="KW-0238">DNA-binding</keyword>
<comment type="subunit">
    <text evidence="7">Part of the TFIIIC subcomplex TFIIIC2, consisting of six subunits, GTF3C1, GTF3C2, GTF3C3, GTF3C4, GTF3C5 and GTF3C6. Interacts with GTF3C4 and GTF3C5.</text>
</comment>
<feature type="region of interest" description="Disordered" evidence="11">
    <location>
        <begin position="1"/>
        <end position="32"/>
    </location>
</feature>
<accession>A0AAV7SF61</accession>
<feature type="region of interest" description="Disordered" evidence="11">
    <location>
        <begin position="160"/>
        <end position="233"/>
    </location>
</feature>
<keyword evidence="3" id="KW-0804">Transcription</keyword>
<evidence type="ECO:0000313" key="14">
    <source>
        <dbReference type="Proteomes" id="UP001066276"/>
    </source>
</evidence>
<feature type="compositionally biased region" description="Acidic residues" evidence="11">
    <location>
        <begin position="170"/>
        <end position="180"/>
    </location>
</feature>
<comment type="subcellular location">
    <subcellularLocation>
        <location evidence="1">Nucleus</location>
    </subcellularLocation>
</comment>
<evidence type="ECO:0000256" key="6">
    <source>
        <dbReference type="ARBA" id="ARBA00061245"/>
    </source>
</evidence>
<dbReference type="GO" id="GO:0005634">
    <property type="term" value="C:nucleus"/>
    <property type="evidence" value="ECO:0007669"/>
    <property type="project" value="UniProtKB-SubCell"/>
</dbReference>
<dbReference type="GO" id="GO:0003677">
    <property type="term" value="F:DNA binding"/>
    <property type="evidence" value="ECO:0007669"/>
    <property type="project" value="UniProtKB-KW"/>
</dbReference>
<evidence type="ECO:0000256" key="4">
    <source>
        <dbReference type="ARBA" id="ARBA00023242"/>
    </source>
</evidence>
<feature type="domain" description="Transcription factor TFIIIC triple barrel" evidence="12">
    <location>
        <begin position="27"/>
        <end position="120"/>
    </location>
</feature>
<organism evidence="13 14">
    <name type="scientific">Pleurodeles waltl</name>
    <name type="common">Iberian ribbed newt</name>
    <dbReference type="NCBI Taxonomy" id="8319"/>
    <lineage>
        <taxon>Eukaryota</taxon>
        <taxon>Metazoa</taxon>
        <taxon>Chordata</taxon>
        <taxon>Craniata</taxon>
        <taxon>Vertebrata</taxon>
        <taxon>Euteleostomi</taxon>
        <taxon>Amphibia</taxon>
        <taxon>Batrachia</taxon>
        <taxon>Caudata</taxon>
        <taxon>Salamandroidea</taxon>
        <taxon>Salamandridae</taxon>
        <taxon>Pleurodelinae</taxon>
        <taxon>Pleurodeles</taxon>
    </lineage>
</organism>
<evidence type="ECO:0000256" key="7">
    <source>
        <dbReference type="ARBA" id="ARBA00065088"/>
    </source>
</evidence>
<proteinExistence type="inferred from homology"/>
<comment type="function">
    <text evidence="5">Involved in RNA polymerase III-mediated transcription. Integral, tightly associated component of the DNA-binding TFIIIC2 subcomplex that directly binds tRNA and virus-associated RNA promoters.</text>
</comment>
<dbReference type="GO" id="GO:0000127">
    <property type="term" value="C:transcription factor TFIIIC complex"/>
    <property type="evidence" value="ECO:0007669"/>
    <property type="project" value="TreeGrafter"/>
</dbReference>
<evidence type="ECO:0000259" key="12">
    <source>
        <dbReference type="Pfam" id="PF10419"/>
    </source>
</evidence>
<dbReference type="Proteomes" id="UP001066276">
    <property type="component" value="Chromosome 4_2"/>
</dbReference>
<evidence type="ECO:0000256" key="5">
    <source>
        <dbReference type="ARBA" id="ARBA00057927"/>
    </source>
</evidence>
<dbReference type="Pfam" id="PF10419">
    <property type="entry name" value="TFIIIC_sub6"/>
    <property type="match status" value="1"/>
</dbReference>
<sequence length="233" mass="25910">MEVPTVGPAGTAGVDLPQENDDDDDEEEEEEQLVLVELSGILDSDFLEKCENRCRILGIDTEKPILQVDKYVFAGEYSDTLGTCVVFEEDPDHVENDASAPQLKYKCHTMKKLSMTRTFLVEKKEGEESSGGVEYFQIKENDFSQRSNLICSFMPQMKDDGASASRISDDQVDESQEDLGQEGNSDLSYELEKPDFEMEDVSSNQGGLPITVEESITTDNVAKTAEMDSEDLS</sequence>
<dbReference type="AlphaFoldDB" id="A0AAV7SF61"/>
<feature type="compositionally biased region" description="Acidic residues" evidence="11">
    <location>
        <begin position="18"/>
        <end position="32"/>
    </location>
</feature>
<dbReference type="Gene3D" id="2.60.40.4370">
    <property type="match status" value="1"/>
</dbReference>
<evidence type="ECO:0000313" key="13">
    <source>
        <dbReference type="EMBL" id="KAJ1162655.1"/>
    </source>
</evidence>
<comment type="caution">
    <text evidence="13">The sequence shown here is derived from an EMBL/GenBank/DDBJ whole genome shotgun (WGS) entry which is preliminary data.</text>
</comment>
<keyword evidence="14" id="KW-1185">Reference proteome</keyword>
<evidence type="ECO:0000256" key="8">
    <source>
        <dbReference type="ARBA" id="ARBA00069552"/>
    </source>
</evidence>
<evidence type="ECO:0000256" key="3">
    <source>
        <dbReference type="ARBA" id="ARBA00023163"/>
    </source>
</evidence>
<evidence type="ECO:0000256" key="1">
    <source>
        <dbReference type="ARBA" id="ARBA00004123"/>
    </source>
</evidence>
<dbReference type="PANTHER" id="PTHR21860:SF2">
    <property type="entry name" value="GENERAL TRANSCRIPTION FACTOR 3C POLYPEPTIDE 6"/>
    <property type="match status" value="1"/>
</dbReference>
<dbReference type="FunFam" id="2.60.40.4370:FF:000001">
    <property type="entry name" value="general transcription factor 3C polypeptide 6"/>
    <property type="match status" value="1"/>
</dbReference>
<evidence type="ECO:0000256" key="2">
    <source>
        <dbReference type="ARBA" id="ARBA00023125"/>
    </source>
</evidence>
<dbReference type="InterPro" id="IPR042771">
    <property type="entry name" value="GTF3C6-like"/>
</dbReference>
<dbReference type="InterPro" id="IPR019481">
    <property type="entry name" value="TFIIIC_triple_barrel"/>
</dbReference>
<name>A0AAV7SF61_PLEWA</name>
<evidence type="ECO:0000256" key="10">
    <source>
        <dbReference type="ARBA" id="ARBA00079095"/>
    </source>
</evidence>
<dbReference type="GO" id="GO:0006383">
    <property type="term" value="P:transcription by RNA polymerase III"/>
    <property type="evidence" value="ECO:0007669"/>
    <property type="project" value="InterPro"/>
</dbReference>
<reference evidence="13" key="1">
    <citation type="journal article" date="2022" name="bioRxiv">
        <title>Sequencing and chromosome-scale assembly of the giantPleurodeles waltlgenome.</title>
        <authorList>
            <person name="Brown T."/>
            <person name="Elewa A."/>
            <person name="Iarovenko S."/>
            <person name="Subramanian E."/>
            <person name="Araus A.J."/>
            <person name="Petzold A."/>
            <person name="Susuki M."/>
            <person name="Suzuki K.-i.T."/>
            <person name="Hayashi T."/>
            <person name="Toyoda A."/>
            <person name="Oliveira C."/>
            <person name="Osipova E."/>
            <person name="Leigh N.D."/>
            <person name="Simon A."/>
            <person name="Yun M.H."/>
        </authorList>
    </citation>
    <scope>NUCLEOTIDE SEQUENCE</scope>
    <source>
        <strain evidence="13">20211129_DDA</strain>
        <tissue evidence="13">Liver</tissue>
    </source>
</reference>
<evidence type="ECO:0000256" key="11">
    <source>
        <dbReference type="SAM" id="MobiDB-lite"/>
    </source>
</evidence>
<protein>
    <recommendedName>
        <fullName evidence="8">General transcription factor 3C polypeptide 6</fullName>
    </recommendedName>
    <alternativeName>
        <fullName evidence="10">Transcription factor IIIC 35 kDa subunit</fullName>
    </alternativeName>
    <alternativeName>
        <fullName evidence="9">Transcription factor IIIC subunit 6</fullName>
    </alternativeName>
</protein>
<comment type="similarity">
    <text evidence="6">Belongs to the TFIIIC subunit 6 family.</text>
</comment>
<dbReference type="EMBL" id="JANPWB010000008">
    <property type="protein sequence ID" value="KAJ1162655.1"/>
    <property type="molecule type" value="Genomic_DNA"/>
</dbReference>
<evidence type="ECO:0000256" key="9">
    <source>
        <dbReference type="ARBA" id="ARBA00078626"/>
    </source>
</evidence>
<keyword evidence="4" id="KW-0539">Nucleus</keyword>